<evidence type="ECO:0000313" key="1">
    <source>
        <dbReference type="EMBL" id="KAF9869207.1"/>
    </source>
</evidence>
<accession>A0A9P6LEG5</accession>
<organism evidence="1 2">
    <name type="scientific">Colletotrichum karsti</name>
    <dbReference type="NCBI Taxonomy" id="1095194"/>
    <lineage>
        <taxon>Eukaryota</taxon>
        <taxon>Fungi</taxon>
        <taxon>Dikarya</taxon>
        <taxon>Ascomycota</taxon>
        <taxon>Pezizomycotina</taxon>
        <taxon>Sordariomycetes</taxon>
        <taxon>Hypocreomycetidae</taxon>
        <taxon>Glomerellales</taxon>
        <taxon>Glomerellaceae</taxon>
        <taxon>Colletotrichum</taxon>
        <taxon>Colletotrichum boninense species complex</taxon>
    </lineage>
</organism>
<dbReference type="EMBL" id="JAATWM020000091">
    <property type="protein sequence ID" value="KAF9869207.1"/>
    <property type="molecule type" value="Genomic_DNA"/>
</dbReference>
<protein>
    <submittedName>
        <fullName evidence="1">Uncharacterized protein</fullName>
    </submittedName>
</protein>
<dbReference type="GeneID" id="62169100"/>
<comment type="caution">
    <text evidence="1">The sequence shown here is derived from an EMBL/GenBank/DDBJ whole genome shotgun (WGS) entry which is preliminary data.</text>
</comment>
<sequence length="103" mass="12120">MHTTDYDQDDELVDWEINCSSHRVFLLAPRSTDKSRRPREQTLNTDLYHVFDILAYDPSRGALQWVGYGTSEADITREPVKKVKQMEPDLMDEFIEREGWARS</sequence>
<proteinExistence type="predicted"/>
<dbReference type="AlphaFoldDB" id="A0A9P6LEG5"/>
<evidence type="ECO:0000313" key="2">
    <source>
        <dbReference type="Proteomes" id="UP000781932"/>
    </source>
</evidence>
<keyword evidence="2" id="KW-1185">Reference proteome</keyword>
<dbReference type="OrthoDB" id="433924at2759"/>
<dbReference type="RefSeq" id="XP_038738668.1">
    <property type="nucleotide sequence ID" value="XM_038896026.1"/>
</dbReference>
<reference evidence="1" key="1">
    <citation type="submission" date="2020-03" db="EMBL/GenBank/DDBJ databases">
        <authorList>
            <person name="He L."/>
        </authorList>
    </citation>
    <scope>NUCLEOTIDE SEQUENCE</scope>
    <source>
        <strain evidence="1">CkLH20</strain>
    </source>
</reference>
<dbReference type="Proteomes" id="UP000781932">
    <property type="component" value="Unassembled WGS sequence"/>
</dbReference>
<gene>
    <name evidence="1" type="ORF">CkaCkLH20_13316</name>
</gene>
<name>A0A9P6LEG5_9PEZI</name>
<reference evidence="1" key="2">
    <citation type="submission" date="2020-11" db="EMBL/GenBank/DDBJ databases">
        <title>Whole genome sequencing of Colletotrichum sp.</title>
        <authorList>
            <person name="Li H."/>
        </authorList>
    </citation>
    <scope>NUCLEOTIDE SEQUENCE</scope>
    <source>
        <strain evidence="1">CkLH20</strain>
    </source>
</reference>